<name>A0A4P6M7X0_9FIRM</name>
<reference evidence="3 4" key="1">
    <citation type="submission" date="2019-01" db="EMBL/GenBank/DDBJ databases">
        <title>PMF-metabolizing Aryl O-demethylase.</title>
        <authorList>
            <person name="Kim M."/>
        </authorList>
    </citation>
    <scope>NUCLEOTIDE SEQUENCE [LARGE SCALE GENOMIC DNA]</scope>
    <source>
        <strain evidence="3 4">PMF1</strain>
    </source>
</reference>
<dbReference type="SUPFAM" id="SSF55874">
    <property type="entry name" value="ATPase domain of HSP90 chaperone/DNA topoisomerase II/histidine kinase"/>
    <property type="match status" value="1"/>
</dbReference>
<feature type="transmembrane region" description="Helical" evidence="1">
    <location>
        <begin position="163"/>
        <end position="183"/>
    </location>
</feature>
<keyword evidence="1" id="KW-0812">Transmembrane</keyword>
<dbReference type="InterPro" id="IPR032834">
    <property type="entry name" value="NatK-like_C"/>
</dbReference>
<gene>
    <name evidence="3" type="ORF">PMF13cell1_05226</name>
</gene>
<dbReference type="CDD" id="cd16935">
    <property type="entry name" value="HATPase_AgrC-ComD-like"/>
    <property type="match status" value="1"/>
</dbReference>
<feature type="domain" description="Sensor histidine kinase NatK-like C-terminal" evidence="2">
    <location>
        <begin position="325"/>
        <end position="426"/>
    </location>
</feature>
<dbReference type="EMBL" id="CP035945">
    <property type="protein sequence ID" value="QBE99647.1"/>
    <property type="molecule type" value="Genomic_DNA"/>
</dbReference>
<dbReference type="Gene3D" id="3.30.565.10">
    <property type="entry name" value="Histidine kinase-like ATPase, C-terminal domain"/>
    <property type="match status" value="1"/>
</dbReference>
<organism evidence="3 4">
    <name type="scientific">Blautia producta</name>
    <dbReference type="NCBI Taxonomy" id="33035"/>
    <lineage>
        <taxon>Bacteria</taxon>
        <taxon>Bacillati</taxon>
        <taxon>Bacillota</taxon>
        <taxon>Clostridia</taxon>
        <taxon>Lachnospirales</taxon>
        <taxon>Lachnospiraceae</taxon>
        <taxon>Blautia</taxon>
    </lineage>
</organism>
<dbReference type="RefSeq" id="WP_130182650.1">
    <property type="nucleotide sequence ID" value="NZ_CP035945.1"/>
</dbReference>
<protein>
    <recommendedName>
        <fullName evidence="2">Sensor histidine kinase NatK-like C-terminal domain-containing protein</fullName>
    </recommendedName>
</protein>
<proteinExistence type="predicted"/>
<evidence type="ECO:0000256" key="1">
    <source>
        <dbReference type="SAM" id="Phobius"/>
    </source>
</evidence>
<dbReference type="Gene3D" id="1.10.287.130">
    <property type="match status" value="1"/>
</dbReference>
<dbReference type="Pfam" id="PF14501">
    <property type="entry name" value="HATPase_c_5"/>
    <property type="match status" value="1"/>
</dbReference>
<dbReference type="InterPro" id="IPR036890">
    <property type="entry name" value="HATPase_C_sf"/>
</dbReference>
<feature type="transmembrane region" description="Helical" evidence="1">
    <location>
        <begin position="88"/>
        <end position="106"/>
    </location>
</feature>
<feature type="transmembrane region" description="Helical" evidence="1">
    <location>
        <begin position="189"/>
        <end position="213"/>
    </location>
</feature>
<keyword evidence="1" id="KW-1133">Transmembrane helix</keyword>
<dbReference type="PANTHER" id="PTHR40448:SF1">
    <property type="entry name" value="TWO-COMPONENT SENSOR HISTIDINE KINASE"/>
    <property type="match status" value="1"/>
</dbReference>
<dbReference type="PANTHER" id="PTHR40448">
    <property type="entry name" value="TWO-COMPONENT SENSOR HISTIDINE KINASE"/>
    <property type="match status" value="1"/>
</dbReference>
<evidence type="ECO:0000313" key="4">
    <source>
        <dbReference type="Proteomes" id="UP000289794"/>
    </source>
</evidence>
<evidence type="ECO:0000259" key="2">
    <source>
        <dbReference type="Pfam" id="PF14501"/>
    </source>
</evidence>
<dbReference type="GO" id="GO:0042802">
    <property type="term" value="F:identical protein binding"/>
    <property type="evidence" value="ECO:0007669"/>
    <property type="project" value="TreeGrafter"/>
</dbReference>
<feature type="transmembrane region" description="Helical" evidence="1">
    <location>
        <begin position="12"/>
        <end position="29"/>
    </location>
</feature>
<feature type="transmembrane region" description="Helical" evidence="1">
    <location>
        <begin position="65"/>
        <end position="81"/>
    </location>
</feature>
<dbReference type="Proteomes" id="UP000289794">
    <property type="component" value="Chromosome"/>
</dbReference>
<accession>A0A4P6M7X0</accession>
<keyword evidence="1" id="KW-0472">Membrane</keyword>
<feature type="transmembrane region" description="Helical" evidence="1">
    <location>
        <begin position="126"/>
        <end position="143"/>
    </location>
</feature>
<feature type="transmembrane region" description="Helical" evidence="1">
    <location>
        <begin position="41"/>
        <end position="59"/>
    </location>
</feature>
<evidence type="ECO:0000313" key="3">
    <source>
        <dbReference type="EMBL" id="QBE99647.1"/>
    </source>
</evidence>
<dbReference type="KEGG" id="bpro:PMF13cell1_05226"/>
<dbReference type="AlphaFoldDB" id="A0A4P6M7X0"/>
<sequence length="429" mass="49912">MNTLLLYRLEYLFNFIGTCAYVAFLFVLLRRFLTPRSDKKIFTLLSFLILPSLSQPYIYPEELTGTIAVLLLFIFYLLIVFKGTLLERLSVCIVIYPMIISLNFLTENIGYQLWHMNQDMSLSVQTFLHTVTIYLRIPVWYLIWRMSRRWIPHVRELTTRMWLVIDIICLASAVGLITFIYYSPMEKAYTTYPACIACFLTSIGGLYLTSYAAKTIKSEMEMQNLKYQQSYYEELEENQKTVRKIRHDMKNHLSVIYSFIQNRDFEGAAKYFRELSGELTVNNRIFCKNSIVNAVLNSKYNTALEKQIDCFFNISIDGLLGIDDISLCSLFSNTLDNAIEACEKIQEVSKRQISLKARFDKGYFSYEISNSKKNTVTVKKDHFLTEKADKTAHGFGVQNVRDMVSKYEGDMDISYTEDRFTVTVLIGNL</sequence>